<feature type="domain" description="RRM" evidence="8">
    <location>
        <begin position="860"/>
        <end position="938"/>
    </location>
</feature>
<evidence type="ECO:0000256" key="5">
    <source>
        <dbReference type="PROSITE-ProRule" id="PRU00176"/>
    </source>
</evidence>
<dbReference type="GO" id="GO:0045503">
    <property type="term" value="F:dynein light chain binding"/>
    <property type="evidence" value="ECO:0007669"/>
    <property type="project" value="TreeGrafter"/>
</dbReference>
<dbReference type="SUPFAM" id="SSF54928">
    <property type="entry name" value="RNA-binding domain, RBD"/>
    <property type="match status" value="1"/>
</dbReference>
<dbReference type="Gene3D" id="3.30.70.330">
    <property type="match status" value="2"/>
</dbReference>
<dbReference type="GO" id="GO:0005868">
    <property type="term" value="C:cytoplasmic dynein complex"/>
    <property type="evidence" value="ECO:0007669"/>
    <property type="project" value="TreeGrafter"/>
</dbReference>
<dbReference type="SMART" id="SM00320">
    <property type="entry name" value="WD40"/>
    <property type="match status" value="6"/>
</dbReference>
<dbReference type="Pfam" id="PF00076">
    <property type="entry name" value="RRM_1"/>
    <property type="match status" value="2"/>
</dbReference>
<keyword evidence="5" id="KW-0694">RNA-binding</keyword>
<dbReference type="InterPro" id="IPR015943">
    <property type="entry name" value="WD40/YVTN_repeat-like_dom_sf"/>
</dbReference>
<feature type="region of interest" description="Disordered" evidence="7">
    <location>
        <begin position="167"/>
        <end position="193"/>
    </location>
</feature>
<reference evidence="9" key="1">
    <citation type="submission" date="2023-06" db="EMBL/GenBank/DDBJ databases">
        <authorList>
            <person name="Noh H."/>
        </authorList>
    </citation>
    <scope>NUCLEOTIDE SEQUENCE</scope>
    <source>
        <strain evidence="9">DUCC20226</strain>
    </source>
</reference>
<dbReference type="PROSITE" id="PS50294">
    <property type="entry name" value="WD_REPEATS_REGION"/>
    <property type="match status" value="1"/>
</dbReference>
<organism evidence="9 10">
    <name type="scientific">Phomopsis amygdali</name>
    <name type="common">Fusicoccum amygdali</name>
    <dbReference type="NCBI Taxonomy" id="1214568"/>
    <lineage>
        <taxon>Eukaryota</taxon>
        <taxon>Fungi</taxon>
        <taxon>Dikarya</taxon>
        <taxon>Ascomycota</taxon>
        <taxon>Pezizomycotina</taxon>
        <taxon>Sordariomycetes</taxon>
        <taxon>Sordariomycetidae</taxon>
        <taxon>Diaporthales</taxon>
        <taxon>Diaporthaceae</taxon>
        <taxon>Diaporthe</taxon>
    </lineage>
</organism>
<evidence type="ECO:0000256" key="4">
    <source>
        <dbReference type="ARBA" id="ARBA00022737"/>
    </source>
</evidence>
<dbReference type="InterPro" id="IPR000504">
    <property type="entry name" value="RRM_dom"/>
</dbReference>
<accession>A0AAD9SL91</accession>
<dbReference type="Pfam" id="PF00400">
    <property type="entry name" value="WD40"/>
    <property type="match status" value="2"/>
</dbReference>
<dbReference type="SMART" id="SM00360">
    <property type="entry name" value="RRM"/>
    <property type="match status" value="2"/>
</dbReference>
<evidence type="ECO:0000313" key="9">
    <source>
        <dbReference type="EMBL" id="KAK2610516.1"/>
    </source>
</evidence>
<dbReference type="GO" id="GO:0003723">
    <property type="term" value="F:RNA binding"/>
    <property type="evidence" value="ECO:0007669"/>
    <property type="project" value="UniProtKB-UniRule"/>
</dbReference>
<keyword evidence="10" id="KW-1185">Reference proteome</keyword>
<evidence type="ECO:0000256" key="3">
    <source>
        <dbReference type="ARBA" id="ARBA00022574"/>
    </source>
</evidence>
<dbReference type="PANTHER" id="PTHR12442:SF22">
    <property type="entry name" value="CYTOPLASMIC DYNEIN 1 INTERMEDIATE CHAIN-RELATED"/>
    <property type="match status" value="1"/>
</dbReference>
<keyword evidence="4" id="KW-0677">Repeat</keyword>
<protein>
    <recommendedName>
        <fullName evidence="8">RRM domain-containing protein</fullName>
    </recommendedName>
</protein>
<evidence type="ECO:0000256" key="1">
    <source>
        <dbReference type="ARBA" id="ARBA00004496"/>
    </source>
</evidence>
<dbReference type="GO" id="GO:0045504">
    <property type="term" value="F:dynein heavy chain binding"/>
    <property type="evidence" value="ECO:0007669"/>
    <property type="project" value="TreeGrafter"/>
</dbReference>
<feature type="domain" description="RRM" evidence="8">
    <location>
        <begin position="770"/>
        <end position="847"/>
    </location>
</feature>
<evidence type="ECO:0000256" key="7">
    <source>
        <dbReference type="SAM" id="MobiDB-lite"/>
    </source>
</evidence>
<dbReference type="GO" id="GO:0005737">
    <property type="term" value="C:cytoplasm"/>
    <property type="evidence" value="ECO:0007669"/>
    <property type="project" value="UniProtKB-SubCell"/>
</dbReference>
<dbReference type="InterPro" id="IPR035979">
    <property type="entry name" value="RBD_domain_sf"/>
</dbReference>
<dbReference type="FunFam" id="2.130.10.10:FF:000414">
    <property type="entry name" value="Cytoplasmic dynein intermediate chain"/>
    <property type="match status" value="1"/>
</dbReference>
<feature type="compositionally biased region" description="Polar residues" evidence="7">
    <location>
        <begin position="26"/>
        <end position="40"/>
    </location>
</feature>
<feature type="region of interest" description="Disordered" evidence="7">
    <location>
        <begin position="19"/>
        <end position="105"/>
    </location>
</feature>
<dbReference type="InterPro" id="IPR001680">
    <property type="entry name" value="WD40_rpt"/>
</dbReference>
<dbReference type="EMBL" id="JAUJFL010000002">
    <property type="protein sequence ID" value="KAK2610516.1"/>
    <property type="molecule type" value="Genomic_DNA"/>
</dbReference>
<evidence type="ECO:0000259" key="8">
    <source>
        <dbReference type="PROSITE" id="PS50102"/>
    </source>
</evidence>
<keyword evidence="2" id="KW-0963">Cytoplasm</keyword>
<dbReference type="InterPro" id="IPR050687">
    <property type="entry name" value="Dynein_IC"/>
</dbReference>
<dbReference type="PROSITE" id="PS50102">
    <property type="entry name" value="RRM"/>
    <property type="match status" value="2"/>
</dbReference>
<feature type="compositionally biased region" description="Polar residues" evidence="7">
    <location>
        <begin position="85"/>
        <end position="104"/>
    </location>
</feature>
<dbReference type="Proteomes" id="UP001265746">
    <property type="component" value="Unassembled WGS sequence"/>
</dbReference>
<gene>
    <name evidence="9" type="ORF">N8I77_003941</name>
</gene>
<dbReference type="SUPFAM" id="SSF50978">
    <property type="entry name" value="WD40 repeat-like"/>
    <property type="match status" value="1"/>
</dbReference>
<proteinExistence type="predicted"/>
<evidence type="ECO:0000256" key="6">
    <source>
        <dbReference type="PROSITE-ProRule" id="PRU00221"/>
    </source>
</evidence>
<evidence type="ECO:0000256" key="2">
    <source>
        <dbReference type="ARBA" id="ARBA00022490"/>
    </source>
</evidence>
<dbReference type="GO" id="GO:0010970">
    <property type="term" value="P:transport along microtubule"/>
    <property type="evidence" value="ECO:0007669"/>
    <property type="project" value="TreeGrafter"/>
</dbReference>
<comment type="subcellular location">
    <subcellularLocation>
        <location evidence="1">Cytoplasm</location>
    </subcellularLocation>
</comment>
<keyword evidence="3 6" id="KW-0853">WD repeat</keyword>
<dbReference type="PANTHER" id="PTHR12442">
    <property type="entry name" value="DYNEIN INTERMEDIATE CHAIN"/>
    <property type="match status" value="1"/>
</dbReference>
<dbReference type="AlphaFoldDB" id="A0AAD9SL91"/>
<dbReference type="InterPro" id="IPR012677">
    <property type="entry name" value="Nucleotide-bd_a/b_plait_sf"/>
</dbReference>
<dbReference type="InterPro" id="IPR036322">
    <property type="entry name" value="WD40_repeat_dom_sf"/>
</dbReference>
<dbReference type="Gene3D" id="2.130.10.10">
    <property type="entry name" value="YVTN repeat-like/Quinoprotein amine dehydrogenase"/>
    <property type="match status" value="2"/>
</dbReference>
<sequence>MQQRRDEILAKKAKLAELKRQRELRATQNGPGRPSFSGTDLISPAPARADNRREIESLINSLVGESRPGSVTTGGAASPAHRGSRPNSVLSAGETSNGAISEFTSPPGIEIPGQTVYSQPQTLSTVALTTIYECPPSPVKEVFSYSKGVQTSEDLFPAAARPRAFSLESLPEDASSTSNKRMSRRERDREEELRQKLRKEIEEELQAAKDLTVEGDVKKAALPDSSFATRTLTNDELNAIVSSDEFVDFFDRSLKVIEKTLDQYDVLTDYTLGAQDIEDEDEQGNVGGKGRRKVKEIRQFYDERWSKKRMVSAIDFSPKFQELVLASYTKNPSAPHEPDGVVQVWNMNLHDRPEFVFHAQSDILTAKFSPFHPNLIVGGAYSGQVLLWDTRARSAPVQRTPLTGYGHTHPVYAVDIIGTQNANNIISCSTDGTVCGWAVDMLAQPAETLNLQAPPPNKTDYISPLCLSFPQTDPTFFLVGTEEGTIFPCHRYDRAGAKAGVDPRVSYKGHAGPVMSLDFHPARGPVDLGDLVISSSLDWSVKLWKVRAPATTSGIGGAGAGGEGAVSHLMEFVREDVVYDAAWSPIKPGVFSLVDGAGWLELWDITVETEEPVARISPSSRKDSRAMLSKSLNKVKWEQQEGKRLAVGGIDGALTVFEVGPDLGGKENLKNEEWTNVKKLVNRVEAVGVNGATDMNSLRRAALRAAVSASRAPVAKVQILGVATQISAPRIIVPAAVRCFSQTLRVASEEPAPNVAEAEKAGHNGEEPGFGLFVRNMVFEANEDHLREAYEKYGEVTKAVVARDARGLSRGYGFVWFTDKVAMEKAVEGTNSSFWHGRRIQVSPRTAKSSRNESTMGPTKSLYVGNIPYETTDAELNRIFRELDNVTDVRVAVDRTTGWPRGFAHADFTDVESCQEAKNKLQGTTIGGRELRLDFASEVVKSSNRR</sequence>
<dbReference type="PROSITE" id="PS50082">
    <property type="entry name" value="WD_REPEATS_2"/>
    <property type="match status" value="1"/>
</dbReference>
<comment type="caution">
    <text evidence="9">The sequence shown here is derived from an EMBL/GenBank/DDBJ whole genome shotgun (WGS) entry which is preliminary data.</text>
</comment>
<feature type="repeat" description="WD" evidence="6">
    <location>
        <begin position="507"/>
        <end position="554"/>
    </location>
</feature>
<evidence type="ECO:0000313" key="10">
    <source>
        <dbReference type="Proteomes" id="UP001265746"/>
    </source>
</evidence>
<name>A0AAD9SL91_PHOAM</name>